<dbReference type="GO" id="GO:0008157">
    <property type="term" value="F:protein phosphatase 1 binding"/>
    <property type="evidence" value="ECO:0007669"/>
    <property type="project" value="TreeGrafter"/>
</dbReference>
<dbReference type="InParanoid" id="A0A7R8UMD0"/>
<feature type="compositionally biased region" description="Polar residues" evidence="1">
    <location>
        <begin position="119"/>
        <end position="132"/>
    </location>
</feature>
<dbReference type="Gene3D" id="2.60.40.2440">
    <property type="entry name" value="Carbohydrate binding type-21 domain"/>
    <property type="match status" value="1"/>
</dbReference>
<feature type="region of interest" description="Disordered" evidence="1">
    <location>
        <begin position="287"/>
        <end position="314"/>
    </location>
</feature>
<feature type="compositionally biased region" description="Low complexity" evidence="1">
    <location>
        <begin position="195"/>
        <end position="226"/>
    </location>
</feature>
<dbReference type="PANTHER" id="PTHR12307:SF36">
    <property type="entry name" value="GLYCOGEN-BINDING SUBUNIT 76A"/>
    <property type="match status" value="1"/>
</dbReference>
<feature type="region of interest" description="Disordered" evidence="1">
    <location>
        <begin position="193"/>
        <end position="233"/>
    </location>
</feature>
<dbReference type="GO" id="GO:2001069">
    <property type="term" value="F:glycogen binding"/>
    <property type="evidence" value="ECO:0007669"/>
    <property type="project" value="TreeGrafter"/>
</dbReference>
<protein>
    <recommendedName>
        <fullName evidence="2">CBM21 domain-containing protein</fullName>
    </recommendedName>
</protein>
<gene>
    <name evidence="3" type="ORF">HERILL_LOCUS6241</name>
</gene>
<dbReference type="EMBL" id="LR899010">
    <property type="protein sequence ID" value="CAD7083269.1"/>
    <property type="molecule type" value="Genomic_DNA"/>
</dbReference>
<sequence>MSCRGRAEAFARRLQSRLRTLGSQAGDDDSPTADEEPIINSTENTWLSQDGHQQGVTSLQPLRHMSHEADSFFDFDCEPESPGSPADECEYSRLIETASVTPQNDAAPESGYICASPITPENASQASHSSSDGPFFDPEASENEDRSLPTDYYDCVESKRDSGISVAINGHDESEGQNHKEEFFHNDQLHTIQNDSSDSLSESLPPSQDSTSTNATSTTQSSFTFTGANSSSNSTLQDIVLAELQEQSAKQTVKLQNGYPEEHANTTDEGQNDHTEAEASLMNELSQELKKEEETTQIVEEQSNVPENTPKERDTGLKIDIVEANNASLTADSQENAQFEGENSTEKQSEGQKQLSTCDTDDDDDCRPQRVRRCSSLKTGKTPPGTPGRKKIVRFADVLGLDLADVKTFLDEIPTIPKSAYEDLDVIDPIEQPIQLGPRLEKILMPLFQQPGGLPNFLDMVREMQVCLENAAVTDTINLTITGSVRVRNLDFHKSVHIRYTLDNWRSFADLQANYVQNSCDGFSDKFSFVLFGNSMSIGQRLQFAVRFQCKGQQFWDSNHGANYCFQCLPVTSNATPHRPIIPHHHASSILSPVDTWCSGSFY</sequence>
<dbReference type="InterPro" id="IPR050782">
    <property type="entry name" value="PP1_regulatory_subunit_3"/>
</dbReference>
<feature type="compositionally biased region" description="Basic and acidic residues" evidence="1">
    <location>
        <begin position="260"/>
        <end position="275"/>
    </location>
</feature>
<evidence type="ECO:0000313" key="4">
    <source>
        <dbReference type="Proteomes" id="UP000594454"/>
    </source>
</evidence>
<reference evidence="3 4" key="1">
    <citation type="submission" date="2020-11" db="EMBL/GenBank/DDBJ databases">
        <authorList>
            <person name="Wallbank WR R."/>
            <person name="Pardo Diaz C."/>
            <person name="Kozak K."/>
            <person name="Martin S."/>
            <person name="Jiggins C."/>
            <person name="Moest M."/>
            <person name="Warren A I."/>
            <person name="Generalovic N T."/>
            <person name="Byers J.R.P. K."/>
            <person name="Montejo-Kovacevich G."/>
            <person name="Yen C E."/>
        </authorList>
    </citation>
    <scope>NUCLEOTIDE SEQUENCE [LARGE SCALE GENOMIC DNA]</scope>
</reference>
<organism evidence="3 4">
    <name type="scientific">Hermetia illucens</name>
    <name type="common">Black soldier fly</name>
    <dbReference type="NCBI Taxonomy" id="343691"/>
    <lineage>
        <taxon>Eukaryota</taxon>
        <taxon>Metazoa</taxon>
        <taxon>Ecdysozoa</taxon>
        <taxon>Arthropoda</taxon>
        <taxon>Hexapoda</taxon>
        <taxon>Insecta</taxon>
        <taxon>Pterygota</taxon>
        <taxon>Neoptera</taxon>
        <taxon>Endopterygota</taxon>
        <taxon>Diptera</taxon>
        <taxon>Brachycera</taxon>
        <taxon>Stratiomyomorpha</taxon>
        <taxon>Stratiomyidae</taxon>
        <taxon>Hermetiinae</taxon>
        <taxon>Hermetia</taxon>
    </lineage>
</organism>
<dbReference type="InterPro" id="IPR005036">
    <property type="entry name" value="CBM21_dom"/>
</dbReference>
<dbReference type="GO" id="GO:0005979">
    <property type="term" value="P:regulation of glycogen biosynthetic process"/>
    <property type="evidence" value="ECO:0007669"/>
    <property type="project" value="TreeGrafter"/>
</dbReference>
<keyword evidence="4" id="KW-1185">Reference proteome</keyword>
<proteinExistence type="predicted"/>
<name>A0A7R8UMD0_HERIL</name>
<dbReference type="GO" id="GO:0000164">
    <property type="term" value="C:protein phosphatase type 1 complex"/>
    <property type="evidence" value="ECO:0007669"/>
    <property type="project" value="TreeGrafter"/>
</dbReference>
<evidence type="ECO:0000313" key="3">
    <source>
        <dbReference type="EMBL" id="CAD7083269.1"/>
    </source>
</evidence>
<dbReference type="OrthoDB" id="8942186at2759"/>
<feature type="region of interest" description="Disordered" evidence="1">
    <location>
        <begin position="329"/>
        <end position="368"/>
    </location>
</feature>
<feature type="domain" description="CBM21" evidence="2">
    <location>
        <begin position="458"/>
        <end position="567"/>
    </location>
</feature>
<dbReference type="InterPro" id="IPR038175">
    <property type="entry name" value="CBM21_dom_sf"/>
</dbReference>
<feature type="region of interest" description="Disordered" evidence="1">
    <location>
        <begin position="255"/>
        <end position="275"/>
    </location>
</feature>
<evidence type="ECO:0000256" key="1">
    <source>
        <dbReference type="SAM" id="MobiDB-lite"/>
    </source>
</evidence>
<dbReference type="AlphaFoldDB" id="A0A7R8UMD0"/>
<dbReference type="FunCoup" id="A0A7R8UMD0">
    <property type="interactions" value="3"/>
</dbReference>
<feature type="compositionally biased region" description="Polar residues" evidence="1">
    <location>
        <begin position="296"/>
        <end position="307"/>
    </location>
</feature>
<dbReference type="Pfam" id="PF03370">
    <property type="entry name" value="CBM_21"/>
    <property type="match status" value="1"/>
</dbReference>
<feature type="region of interest" description="Disordered" evidence="1">
    <location>
        <begin position="102"/>
        <end position="148"/>
    </location>
</feature>
<evidence type="ECO:0000259" key="2">
    <source>
        <dbReference type="PROSITE" id="PS51159"/>
    </source>
</evidence>
<dbReference type="Proteomes" id="UP000594454">
    <property type="component" value="Chromosome 2"/>
</dbReference>
<accession>A0A7R8UMD0</accession>
<dbReference type="PANTHER" id="PTHR12307">
    <property type="entry name" value="PROTEIN PHOSPHATASE 1 REGULATORY SUBUNIT"/>
    <property type="match status" value="1"/>
</dbReference>
<dbReference type="PROSITE" id="PS51159">
    <property type="entry name" value="CBM21"/>
    <property type="match status" value="1"/>
</dbReference>